<dbReference type="AlphaFoldDB" id="A0A834SWJ4"/>
<evidence type="ECO:0000313" key="9">
    <source>
        <dbReference type="Proteomes" id="UP000634136"/>
    </source>
</evidence>
<dbReference type="Pfam" id="PF14363">
    <property type="entry name" value="AAA_assoc"/>
    <property type="match status" value="1"/>
</dbReference>
<dbReference type="PROSITE" id="PS00674">
    <property type="entry name" value="AAA"/>
    <property type="match status" value="1"/>
</dbReference>
<dbReference type="InterPro" id="IPR027417">
    <property type="entry name" value="P-loop_NTPase"/>
</dbReference>
<protein>
    <submittedName>
        <fullName evidence="8">AAA-ATPase</fullName>
    </submittedName>
</protein>
<dbReference type="CDD" id="cd19510">
    <property type="entry name" value="RecA-like_BCS1"/>
    <property type="match status" value="1"/>
</dbReference>
<dbReference type="InterPro" id="IPR025753">
    <property type="entry name" value="AAA_N_dom"/>
</dbReference>
<dbReference type="PANTHER" id="PTHR23070">
    <property type="entry name" value="BCS1 AAA-TYPE ATPASE"/>
    <property type="match status" value="1"/>
</dbReference>
<keyword evidence="9" id="KW-1185">Reference proteome</keyword>
<dbReference type="GO" id="GO:0016887">
    <property type="term" value="F:ATP hydrolysis activity"/>
    <property type="evidence" value="ECO:0007669"/>
    <property type="project" value="InterPro"/>
</dbReference>
<keyword evidence="3" id="KW-0378">Hydrolase</keyword>
<keyword evidence="4" id="KW-0460">Magnesium</keyword>
<evidence type="ECO:0000256" key="5">
    <source>
        <dbReference type="ARBA" id="ARBA00049360"/>
    </source>
</evidence>
<keyword evidence="6" id="KW-0547">Nucleotide-binding</keyword>
<evidence type="ECO:0000259" key="7">
    <source>
        <dbReference type="SMART" id="SM00382"/>
    </source>
</evidence>
<sequence length="441" mass="50250">MSSSLNLFLSSFTSTTLSSSASSWFNLYVTISASFMLLRTAINDLIPLQLQSFILSKLKHFFSNAQNNYASFVVTLEINQFWGDGGYHNKLFRAAKAYLPTRITHTYKSLEVGVTGDDDDDDVIEFSVNGKQEVVDEFEDMKLNWKLVETNQDSHPYEKNTLLLSFDAKHRDRVTSKYLPHILSSYEAMKAKQRNRIIEDIERFLKRKELYKKVGKPWKRGYLLYGPPGTGKSSLIAAMANYFRFDVYNLELGRVSSDSDLMRAMRDMSNRSIVVIEDIDCNREVRSRSAARGECVGSDSDGSVSNFEQNTKVKKKFTLSALLNYMDGLWSSSGEERIIVFTTNHVEKIDPALLRPGRMDMHINLSFCKGKAFRVLALNYLDIEGDHPLFQQIDGLLEKTQVTPAMVTEQLLRFENPNVVLEEFVKFLEDKDVGIGEGKSN</sequence>
<evidence type="ECO:0000313" key="8">
    <source>
        <dbReference type="EMBL" id="KAF7811359.1"/>
    </source>
</evidence>
<evidence type="ECO:0000256" key="3">
    <source>
        <dbReference type="ARBA" id="ARBA00022801"/>
    </source>
</evidence>
<evidence type="ECO:0000256" key="2">
    <source>
        <dbReference type="ARBA" id="ARBA00007448"/>
    </source>
</evidence>
<keyword evidence="6" id="KW-0067">ATP-binding</keyword>
<dbReference type="Gene3D" id="6.10.280.40">
    <property type="match status" value="1"/>
</dbReference>
<dbReference type="Gene3D" id="3.40.50.300">
    <property type="entry name" value="P-loop containing nucleotide triphosphate hydrolases"/>
    <property type="match status" value="1"/>
</dbReference>
<evidence type="ECO:0000256" key="6">
    <source>
        <dbReference type="RuleBase" id="RU003651"/>
    </source>
</evidence>
<evidence type="ECO:0000256" key="4">
    <source>
        <dbReference type="ARBA" id="ARBA00022842"/>
    </source>
</evidence>
<dbReference type="InterPro" id="IPR058017">
    <property type="entry name" value="At3g28540-like_C"/>
</dbReference>
<accession>A0A834SWJ4</accession>
<organism evidence="8 9">
    <name type="scientific">Senna tora</name>
    <dbReference type="NCBI Taxonomy" id="362788"/>
    <lineage>
        <taxon>Eukaryota</taxon>
        <taxon>Viridiplantae</taxon>
        <taxon>Streptophyta</taxon>
        <taxon>Embryophyta</taxon>
        <taxon>Tracheophyta</taxon>
        <taxon>Spermatophyta</taxon>
        <taxon>Magnoliopsida</taxon>
        <taxon>eudicotyledons</taxon>
        <taxon>Gunneridae</taxon>
        <taxon>Pentapetalae</taxon>
        <taxon>rosids</taxon>
        <taxon>fabids</taxon>
        <taxon>Fabales</taxon>
        <taxon>Fabaceae</taxon>
        <taxon>Caesalpinioideae</taxon>
        <taxon>Cassia clade</taxon>
        <taxon>Senna</taxon>
    </lineage>
</organism>
<dbReference type="EMBL" id="JAAIUW010000010">
    <property type="protein sequence ID" value="KAF7811359.1"/>
    <property type="molecule type" value="Genomic_DNA"/>
</dbReference>
<evidence type="ECO:0000256" key="1">
    <source>
        <dbReference type="ARBA" id="ARBA00001946"/>
    </source>
</evidence>
<gene>
    <name evidence="8" type="ORF">G2W53_032335</name>
</gene>
<comment type="cofactor">
    <cofactor evidence="1">
        <name>Mg(2+)</name>
        <dbReference type="ChEBI" id="CHEBI:18420"/>
    </cofactor>
</comment>
<reference evidence="8" key="1">
    <citation type="submission" date="2020-09" db="EMBL/GenBank/DDBJ databases">
        <title>Genome-Enabled Discovery of Anthraquinone Biosynthesis in Senna tora.</title>
        <authorList>
            <person name="Kang S.-H."/>
            <person name="Pandey R.P."/>
            <person name="Lee C.-M."/>
            <person name="Sim J.-S."/>
            <person name="Jeong J.-T."/>
            <person name="Choi B.-S."/>
            <person name="Jung M."/>
            <person name="Ginzburg D."/>
            <person name="Zhao K."/>
            <person name="Won S.Y."/>
            <person name="Oh T.-J."/>
            <person name="Yu Y."/>
            <person name="Kim N.-H."/>
            <person name="Lee O.R."/>
            <person name="Lee T.-H."/>
            <person name="Bashyal P."/>
            <person name="Kim T.-S."/>
            <person name="Lee W.-H."/>
            <person name="Kawkins C."/>
            <person name="Kim C.-K."/>
            <person name="Kim J.S."/>
            <person name="Ahn B.O."/>
            <person name="Rhee S.Y."/>
            <person name="Sohng J.K."/>
        </authorList>
    </citation>
    <scope>NUCLEOTIDE SEQUENCE</scope>
    <source>
        <tissue evidence="8">Leaf</tissue>
    </source>
</reference>
<comment type="similarity">
    <text evidence="2">Belongs to the AAA ATPase family. BCS1 subfamily.</text>
</comment>
<dbReference type="GO" id="GO:0005524">
    <property type="term" value="F:ATP binding"/>
    <property type="evidence" value="ECO:0007669"/>
    <property type="project" value="UniProtKB-KW"/>
</dbReference>
<dbReference type="Proteomes" id="UP000634136">
    <property type="component" value="Unassembled WGS sequence"/>
</dbReference>
<dbReference type="Pfam" id="PF00004">
    <property type="entry name" value="AAA"/>
    <property type="match status" value="1"/>
</dbReference>
<comment type="caution">
    <text evidence="8">The sequence shown here is derived from an EMBL/GenBank/DDBJ whole genome shotgun (WGS) entry which is preliminary data.</text>
</comment>
<dbReference type="InterPro" id="IPR050747">
    <property type="entry name" value="Mitochondrial_chaperone_BCS1"/>
</dbReference>
<dbReference type="Pfam" id="PF25568">
    <property type="entry name" value="AAA_lid_At3g28540"/>
    <property type="match status" value="1"/>
</dbReference>
<dbReference type="SMART" id="SM00382">
    <property type="entry name" value="AAA"/>
    <property type="match status" value="1"/>
</dbReference>
<proteinExistence type="inferred from homology"/>
<name>A0A834SWJ4_9FABA</name>
<dbReference type="InterPro" id="IPR003959">
    <property type="entry name" value="ATPase_AAA_core"/>
</dbReference>
<dbReference type="OrthoDB" id="10251412at2759"/>
<feature type="domain" description="AAA+ ATPase" evidence="7">
    <location>
        <begin position="218"/>
        <end position="369"/>
    </location>
</feature>
<dbReference type="SUPFAM" id="SSF52540">
    <property type="entry name" value="P-loop containing nucleoside triphosphate hydrolases"/>
    <property type="match status" value="1"/>
</dbReference>
<comment type="catalytic activity">
    <reaction evidence="5">
        <text>ATP + H2O = ADP + phosphate + H(+)</text>
        <dbReference type="Rhea" id="RHEA:13065"/>
        <dbReference type="ChEBI" id="CHEBI:15377"/>
        <dbReference type="ChEBI" id="CHEBI:15378"/>
        <dbReference type="ChEBI" id="CHEBI:30616"/>
        <dbReference type="ChEBI" id="CHEBI:43474"/>
        <dbReference type="ChEBI" id="CHEBI:456216"/>
    </reaction>
</comment>
<dbReference type="InterPro" id="IPR003960">
    <property type="entry name" value="ATPase_AAA_CS"/>
</dbReference>
<dbReference type="GO" id="GO:0006950">
    <property type="term" value="P:response to stress"/>
    <property type="evidence" value="ECO:0007669"/>
    <property type="project" value="UniProtKB-ARBA"/>
</dbReference>
<dbReference type="InterPro" id="IPR003593">
    <property type="entry name" value="AAA+_ATPase"/>
</dbReference>